<dbReference type="InterPro" id="IPR011006">
    <property type="entry name" value="CheY-like_superfamily"/>
</dbReference>
<dbReference type="PROSITE" id="PS50110">
    <property type="entry name" value="RESPONSE_REGULATORY"/>
    <property type="match status" value="1"/>
</dbReference>
<comment type="caution">
    <text evidence="10">The sequence shown here is derived from an EMBL/GenBank/DDBJ whole genome shotgun (WGS) entry which is preliminary data.</text>
</comment>
<evidence type="ECO:0000259" key="8">
    <source>
        <dbReference type="PROSITE" id="PS50110"/>
    </source>
</evidence>
<protein>
    <recommendedName>
        <fullName evidence="1">Stage 0 sporulation protein A homolog</fullName>
    </recommendedName>
</protein>
<dbReference type="GO" id="GO:0043565">
    <property type="term" value="F:sequence-specific DNA binding"/>
    <property type="evidence" value="ECO:0007669"/>
    <property type="project" value="InterPro"/>
</dbReference>
<dbReference type="OrthoDB" id="1769137at2"/>
<dbReference type="SUPFAM" id="SSF52172">
    <property type="entry name" value="CheY-like"/>
    <property type="match status" value="1"/>
</dbReference>
<evidence type="ECO:0000256" key="6">
    <source>
        <dbReference type="PROSITE-ProRule" id="PRU00169"/>
    </source>
</evidence>
<dbReference type="InterPro" id="IPR001789">
    <property type="entry name" value="Sig_transdc_resp-reg_receiver"/>
</dbReference>
<dbReference type="InterPro" id="IPR020449">
    <property type="entry name" value="Tscrpt_reg_AraC-type_HTH"/>
</dbReference>
<evidence type="ECO:0000256" key="4">
    <source>
        <dbReference type="ARBA" id="ARBA00023163"/>
    </source>
</evidence>
<dbReference type="EMBL" id="QVLV01000002">
    <property type="protein sequence ID" value="RGE64030.1"/>
    <property type="molecule type" value="Genomic_DNA"/>
</dbReference>
<dbReference type="Proteomes" id="UP000261166">
    <property type="component" value="Unassembled WGS sequence"/>
</dbReference>
<dbReference type="SMART" id="SM00342">
    <property type="entry name" value="HTH_ARAC"/>
    <property type="match status" value="1"/>
</dbReference>
<dbReference type="GeneID" id="97985847"/>
<dbReference type="InterPro" id="IPR018060">
    <property type="entry name" value="HTH_AraC"/>
</dbReference>
<dbReference type="SUPFAM" id="SSF46689">
    <property type="entry name" value="Homeodomain-like"/>
    <property type="match status" value="1"/>
</dbReference>
<keyword evidence="2" id="KW-0805">Transcription regulation</keyword>
<evidence type="ECO:0000313" key="12">
    <source>
        <dbReference type="Proteomes" id="UP000261166"/>
    </source>
</evidence>
<dbReference type="EMBL" id="QVLU01000011">
    <property type="protein sequence ID" value="RGE71195.1"/>
    <property type="molecule type" value="Genomic_DNA"/>
</dbReference>
<evidence type="ECO:0000313" key="11">
    <source>
        <dbReference type="Proteomes" id="UP000260812"/>
    </source>
</evidence>
<proteinExistence type="predicted"/>
<sequence length="356" mass="40521">MLKILLVDDEKYAIEGLISMLDWNRFQGELTGTASSGEEAVALMETLIPDVIISDIKMGGMNGIELARIVHEKNENIQMILLTAHGEFEFARQAIQYGVIDYILKPITREKIGQLNDLLARKQEQLLLQRKSYLTVWDDSLKQQLLEALKTNDRGILDEFFQSALFAELMNGNDCNPVGIQLINYLYAYLNDMNLEQQAISYSRNETMETFLDMTSRQEKMDYIITKYYDLLTSVSQQKSAHTEAIAAYAFRYIGEHYCEPDFNLSGLSYAMHVSLSHLSTVFKQTTGNNLISYVTELRLEKARELLSDMQYSISEVAALSGYSDAKYFAKLFKKKMGSTPSEYRNLIIQGGIDGN</sequence>
<dbReference type="PROSITE" id="PS00041">
    <property type="entry name" value="HTH_ARAC_FAMILY_1"/>
    <property type="match status" value="1"/>
</dbReference>
<organism evidence="10 12">
    <name type="scientific">Eisenbergiella massiliensis</name>
    <dbReference type="NCBI Taxonomy" id="1720294"/>
    <lineage>
        <taxon>Bacteria</taxon>
        <taxon>Bacillati</taxon>
        <taxon>Bacillota</taxon>
        <taxon>Clostridia</taxon>
        <taxon>Lachnospirales</taxon>
        <taxon>Lachnospiraceae</taxon>
        <taxon>Eisenbergiella</taxon>
    </lineage>
</organism>
<keyword evidence="6" id="KW-0597">Phosphoprotein</keyword>
<dbReference type="InterPro" id="IPR009057">
    <property type="entry name" value="Homeodomain-like_sf"/>
</dbReference>
<reference evidence="10 12" key="1">
    <citation type="submission" date="2018-08" db="EMBL/GenBank/DDBJ databases">
        <title>A genome reference for cultivated species of the human gut microbiota.</title>
        <authorList>
            <person name="Zou Y."/>
            <person name="Xue W."/>
            <person name="Luo G."/>
        </authorList>
    </citation>
    <scope>NUCLEOTIDE SEQUENCE [LARGE SCALE GENOMIC DNA]</scope>
    <source>
        <strain evidence="10 12">AF26-4BH</strain>
        <strain evidence="9">TF05-5AC</strain>
    </source>
</reference>
<dbReference type="GO" id="GO:0000160">
    <property type="term" value="P:phosphorelay signal transduction system"/>
    <property type="evidence" value="ECO:0007669"/>
    <property type="project" value="InterPro"/>
</dbReference>
<evidence type="ECO:0000256" key="2">
    <source>
        <dbReference type="ARBA" id="ARBA00023015"/>
    </source>
</evidence>
<dbReference type="Gene3D" id="3.40.50.2300">
    <property type="match status" value="1"/>
</dbReference>
<evidence type="ECO:0000256" key="3">
    <source>
        <dbReference type="ARBA" id="ARBA00023125"/>
    </source>
</evidence>
<evidence type="ECO:0000313" key="9">
    <source>
        <dbReference type="EMBL" id="RGE64030.1"/>
    </source>
</evidence>
<dbReference type="PROSITE" id="PS01124">
    <property type="entry name" value="HTH_ARAC_FAMILY_2"/>
    <property type="match status" value="1"/>
</dbReference>
<evidence type="ECO:0000256" key="1">
    <source>
        <dbReference type="ARBA" id="ARBA00018672"/>
    </source>
</evidence>
<dbReference type="PANTHER" id="PTHR43280">
    <property type="entry name" value="ARAC-FAMILY TRANSCRIPTIONAL REGULATOR"/>
    <property type="match status" value="1"/>
</dbReference>
<evidence type="ECO:0000259" key="7">
    <source>
        <dbReference type="PROSITE" id="PS01124"/>
    </source>
</evidence>
<feature type="domain" description="HTH araC/xylS-type" evidence="7">
    <location>
        <begin position="248"/>
        <end position="347"/>
    </location>
</feature>
<dbReference type="PANTHER" id="PTHR43280:SF2">
    <property type="entry name" value="HTH-TYPE TRANSCRIPTIONAL REGULATOR EXSA"/>
    <property type="match status" value="1"/>
</dbReference>
<gene>
    <name evidence="10" type="ORF">DWY69_13430</name>
    <name evidence="9" type="ORF">DXC51_02840</name>
</gene>
<dbReference type="Pfam" id="PF00072">
    <property type="entry name" value="Response_reg"/>
    <property type="match status" value="1"/>
</dbReference>
<feature type="domain" description="Response regulatory" evidence="8">
    <location>
        <begin position="3"/>
        <end position="120"/>
    </location>
</feature>
<dbReference type="PRINTS" id="PR00032">
    <property type="entry name" value="HTHARAC"/>
</dbReference>
<keyword evidence="4" id="KW-0804">Transcription</keyword>
<dbReference type="AlphaFoldDB" id="A0A3E3IVT8"/>
<dbReference type="SMART" id="SM00448">
    <property type="entry name" value="REC"/>
    <property type="match status" value="1"/>
</dbReference>
<dbReference type="RefSeq" id="WP_025489905.1">
    <property type="nucleotide sequence ID" value="NZ_JBKVAZ010000005.1"/>
</dbReference>
<name>A0A3E3IVT8_9FIRM</name>
<feature type="modified residue" description="4-aspartylphosphate" evidence="6">
    <location>
        <position position="55"/>
    </location>
</feature>
<dbReference type="GO" id="GO:0003700">
    <property type="term" value="F:DNA-binding transcription factor activity"/>
    <property type="evidence" value="ECO:0007669"/>
    <property type="project" value="InterPro"/>
</dbReference>
<comment type="function">
    <text evidence="5">May play the central regulatory role in sporulation. It may be an element of the effector pathway responsible for the activation of sporulation genes in response to nutritional stress. Spo0A may act in concert with spo0H (a sigma factor) to control the expression of some genes that are critical to the sporulation process.</text>
</comment>
<dbReference type="InterPro" id="IPR018062">
    <property type="entry name" value="HTH_AraC-typ_CS"/>
</dbReference>
<dbReference type="Proteomes" id="UP000260812">
    <property type="component" value="Unassembled WGS sequence"/>
</dbReference>
<dbReference type="Gene3D" id="1.10.10.60">
    <property type="entry name" value="Homeodomain-like"/>
    <property type="match status" value="2"/>
</dbReference>
<dbReference type="Pfam" id="PF12833">
    <property type="entry name" value="HTH_18"/>
    <property type="match status" value="1"/>
</dbReference>
<keyword evidence="11" id="KW-1185">Reference proteome</keyword>
<evidence type="ECO:0000313" key="10">
    <source>
        <dbReference type="EMBL" id="RGE71195.1"/>
    </source>
</evidence>
<dbReference type="CDD" id="cd17536">
    <property type="entry name" value="REC_YesN-like"/>
    <property type="match status" value="1"/>
</dbReference>
<accession>A0A3E3IVT8</accession>
<evidence type="ECO:0000256" key="5">
    <source>
        <dbReference type="ARBA" id="ARBA00024867"/>
    </source>
</evidence>
<keyword evidence="3 10" id="KW-0238">DNA-binding</keyword>